<sequence length="96" mass="10965">MTNGYKIRMVVRGPTRMMVAYYKSSLFPHRGVRQVSRTRVGCLYVALKPAIHFRTNIETMACALGRIHKKQARPSKSRTYLDGVSSFRSLGRRDSS</sequence>
<dbReference type="AlphaFoldDB" id="A0A2H3DG47"/>
<accession>A0A2H3DG47</accession>
<evidence type="ECO:0000313" key="1">
    <source>
        <dbReference type="EMBL" id="PBK93090.1"/>
    </source>
</evidence>
<dbReference type="EMBL" id="KZ293657">
    <property type="protein sequence ID" value="PBK93090.1"/>
    <property type="molecule type" value="Genomic_DNA"/>
</dbReference>
<keyword evidence="2" id="KW-1185">Reference proteome</keyword>
<reference evidence="2" key="1">
    <citation type="journal article" date="2017" name="Nat. Ecol. Evol.">
        <title>Genome expansion and lineage-specific genetic innovations in the forest pathogenic fungi Armillaria.</title>
        <authorList>
            <person name="Sipos G."/>
            <person name="Prasanna A.N."/>
            <person name="Walter M.C."/>
            <person name="O'Connor E."/>
            <person name="Balint B."/>
            <person name="Krizsan K."/>
            <person name="Kiss B."/>
            <person name="Hess J."/>
            <person name="Varga T."/>
            <person name="Slot J."/>
            <person name="Riley R."/>
            <person name="Boka B."/>
            <person name="Rigling D."/>
            <person name="Barry K."/>
            <person name="Lee J."/>
            <person name="Mihaltcheva S."/>
            <person name="LaButti K."/>
            <person name="Lipzen A."/>
            <person name="Waldron R."/>
            <person name="Moloney N.M."/>
            <person name="Sperisen C."/>
            <person name="Kredics L."/>
            <person name="Vagvoelgyi C."/>
            <person name="Patrignani A."/>
            <person name="Fitzpatrick D."/>
            <person name="Nagy I."/>
            <person name="Doyle S."/>
            <person name="Anderson J.B."/>
            <person name="Grigoriev I.V."/>
            <person name="Gueldener U."/>
            <person name="Muensterkoetter M."/>
            <person name="Nagy L.G."/>
        </authorList>
    </citation>
    <scope>NUCLEOTIDE SEQUENCE [LARGE SCALE GENOMIC DNA]</scope>
    <source>
        <strain evidence="2">Ar21-2</strain>
    </source>
</reference>
<evidence type="ECO:0000313" key="2">
    <source>
        <dbReference type="Proteomes" id="UP000217790"/>
    </source>
</evidence>
<gene>
    <name evidence="1" type="ORF">ARMGADRAFT_1012765</name>
</gene>
<name>A0A2H3DG47_ARMGA</name>
<proteinExistence type="predicted"/>
<dbReference type="InParanoid" id="A0A2H3DG47"/>
<dbReference type="Proteomes" id="UP000217790">
    <property type="component" value="Unassembled WGS sequence"/>
</dbReference>
<protein>
    <submittedName>
        <fullName evidence="1">Uncharacterized protein</fullName>
    </submittedName>
</protein>
<organism evidence="1 2">
    <name type="scientific">Armillaria gallica</name>
    <name type="common">Bulbous honey fungus</name>
    <name type="synonym">Armillaria bulbosa</name>
    <dbReference type="NCBI Taxonomy" id="47427"/>
    <lineage>
        <taxon>Eukaryota</taxon>
        <taxon>Fungi</taxon>
        <taxon>Dikarya</taxon>
        <taxon>Basidiomycota</taxon>
        <taxon>Agaricomycotina</taxon>
        <taxon>Agaricomycetes</taxon>
        <taxon>Agaricomycetidae</taxon>
        <taxon>Agaricales</taxon>
        <taxon>Marasmiineae</taxon>
        <taxon>Physalacriaceae</taxon>
        <taxon>Armillaria</taxon>
    </lineage>
</organism>